<comment type="caution">
    <text evidence="1">The sequence shown here is derived from an EMBL/GenBank/DDBJ whole genome shotgun (WGS) entry which is preliminary data.</text>
</comment>
<dbReference type="Proteomes" id="UP001172155">
    <property type="component" value="Unassembled WGS sequence"/>
</dbReference>
<sequence>MLFPKAVFCHYLVGLTFNQKTEHWQYDIGNATASAIDGFALNIGAGDNHTLEALHGAYDSAAKIGNFSLFLSFDFGATGNWTVDSVASLINDFRDEPAQFKVDGKPLVSTFEGVGFADKWKDVRRKVPGDIYFVPDWSSLGYEGIQNVTNEIDGHFSFDAWPQREETTITTRIDKLYQKVLGSTRSYMMGVSPYFYTNLKSLSKNWYSSSDSLWFDRLEQMVDLQPDFAQIISWNDFGESHYISEIREEQVLDQAKPYVDGFHHEGLRAVLPWYIAAYKAGSRDIPMPASLGDGVAVAWYRTTPANLTKCDDGGSHWGQNGTLTAKAAVVDAINIIAIAAKPDTTVSITLGNGIKTLPVPPGEPRFFQIPFREFEMPVGKVQIMMKGVAGAEGPEITDKCPKTGIINFNAAAVDVRVPSPLENVEEDGAPSSLGISAFASSLVLFVLLLSATI</sequence>
<dbReference type="GO" id="GO:0051118">
    <property type="term" value="F:glucan endo-1,3-alpha-glucosidase activity"/>
    <property type="evidence" value="ECO:0007669"/>
    <property type="project" value="InterPro"/>
</dbReference>
<dbReference type="EMBL" id="JAUKUD010000007">
    <property type="protein sequence ID" value="KAK0738143.1"/>
    <property type="molecule type" value="Genomic_DNA"/>
</dbReference>
<evidence type="ECO:0000313" key="1">
    <source>
        <dbReference type="EMBL" id="KAK0738143.1"/>
    </source>
</evidence>
<protein>
    <submittedName>
        <fullName evidence="1">Glycosyl hydrolase family 71-domain-containing protein</fullName>
    </submittedName>
</protein>
<evidence type="ECO:0000313" key="2">
    <source>
        <dbReference type="Proteomes" id="UP001172155"/>
    </source>
</evidence>
<name>A0AA40BPV6_9PEZI</name>
<keyword evidence="2" id="KW-1185">Reference proteome</keyword>
<reference evidence="1" key="1">
    <citation type="submission" date="2023-06" db="EMBL/GenBank/DDBJ databases">
        <title>Genome-scale phylogeny and comparative genomics of the fungal order Sordariales.</title>
        <authorList>
            <consortium name="Lawrence Berkeley National Laboratory"/>
            <person name="Hensen N."/>
            <person name="Bonometti L."/>
            <person name="Westerberg I."/>
            <person name="Brannstrom I.O."/>
            <person name="Guillou S."/>
            <person name="Cros-Aarteil S."/>
            <person name="Calhoun S."/>
            <person name="Haridas S."/>
            <person name="Kuo A."/>
            <person name="Mondo S."/>
            <person name="Pangilinan J."/>
            <person name="Riley R."/>
            <person name="LaButti K."/>
            <person name="Andreopoulos B."/>
            <person name="Lipzen A."/>
            <person name="Chen C."/>
            <person name="Yanf M."/>
            <person name="Daum C."/>
            <person name="Ng V."/>
            <person name="Clum A."/>
            <person name="Steindorff A."/>
            <person name="Ohm R."/>
            <person name="Martin F."/>
            <person name="Silar P."/>
            <person name="Natvig D."/>
            <person name="Lalanne C."/>
            <person name="Gautier V."/>
            <person name="Ament-velasquez S.L."/>
            <person name="Kruys A."/>
            <person name="Hutchinson M.I."/>
            <person name="Powell A.J."/>
            <person name="Barry K."/>
            <person name="Miller A.N."/>
            <person name="Grigoriev I.V."/>
            <person name="Debuchy R."/>
            <person name="Gladieux P."/>
            <person name="Thoren M.H."/>
            <person name="Johannesson H."/>
        </authorList>
    </citation>
    <scope>NUCLEOTIDE SEQUENCE</scope>
    <source>
        <strain evidence="1">SMH3187-1</strain>
    </source>
</reference>
<dbReference type="Pfam" id="PF03659">
    <property type="entry name" value="Glyco_hydro_71"/>
    <property type="match status" value="1"/>
</dbReference>
<dbReference type="InterPro" id="IPR005197">
    <property type="entry name" value="Glyco_hydro_71"/>
</dbReference>
<dbReference type="Gene3D" id="3.20.20.80">
    <property type="entry name" value="Glycosidases"/>
    <property type="match status" value="1"/>
</dbReference>
<organism evidence="1 2">
    <name type="scientific">Schizothecium vesticola</name>
    <dbReference type="NCBI Taxonomy" id="314040"/>
    <lineage>
        <taxon>Eukaryota</taxon>
        <taxon>Fungi</taxon>
        <taxon>Dikarya</taxon>
        <taxon>Ascomycota</taxon>
        <taxon>Pezizomycotina</taxon>
        <taxon>Sordariomycetes</taxon>
        <taxon>Sordariomycetidae</taxon>
        <taxon>Sordariales</taxon>
        <taxon>Schizotheciaceae</taxon>
        <taxon>Schizothecium</taxon>
    </lineage>
</organism>
<dbReference type="CDD" id="cd11577">
    <property type="entry name" value="GH71"/>
    <property type="match status" value="1"/>
</dbReference>
<gene>
    <name evidence="1" type="ORF">B0T18DRAFT_239738</name>
</gene>
<accession>A0AA40BPV6</accession>
<proteinExistence type="predicted"/>
<dbReference type="AlphaFoldDB" id="A0AA40BPV6"/>
<keyword evidence="1" id="KW-0378">Hydrolase</keyword>